<feature type="compositionally biased region" description="Low complexity" evidence="1">
    <location>
        <begin position="645"/>
        <end position="655"/>
    </location>
</feature>
<comment type="caution">
    <text evidence="3">The sequence shown here is derived from an EMBL/GenBank/DDBJ whole genome shotgun (WGS) entry which is preliminary data.</text>
</comment>
<dbReference type="InterPro" id="IPR036047">
    <property type="entry name" value="F-box-like_dom_sf"/>
</dbReference>
<dbReference type="InterPro" id="IPR056867">
    <property type="entry name" value="LRR_15"/>
</dbReference>
<evidence type="ECO:0000259" key="2">
    <source>
        <dbReference type="PROSITE" id="PS50181"/>
    </source>
</evidence>
<protein>
    <recommendedName>
        <fullName evidence="2">F-box domain-containing protein</fullName>
    </recommendedName>
</protein>
<dbReference type="Proteomes" id="UP001360953">
    <property type="component" value="Unassembled WGS sequence"/>
</dbReference>
<organism evidence="3 4">
    <name type="scientific">Phyllosticta citribraziliensis</name>
    <dbReference type="NCBI Taxonomy" id="989973"/>
    <lineage>
        <taxon>Eukaryota</taxon>
        <taxon>Fungi</taxon>
        <taxon>Dikarya</taxon>
        <taxon>Ascomycota</taxon>
        <taxon>Pezizomycotina</taxon>
        <taxon>Dothideomycetes</taxon>
        <taxon>Dothideomycetes incertae sedis</taxon>
        <taxon>Botryosphaeriales</taxon>
        <taxon>Phyllostictaceae</taxon>
        <taxon>Phyllosticta</taxon>
    </lineage>
</organism>
<gene>
    <name evidence="3" type="ORF">J3D65DRAFT_641572</name>
</gene>
<dbReference type="Gene3D" id="3.80.10.10">
    <property type="entry name" value="Ribonuclease Inhibitor"/>
    <property type="match status" value="1"/>
</dbReference>
<evidence type="ECO:0000313" key="4">
    <source>
        <dbReference type="Proteomes" id="UP001360953"/>
    </source>
</evidence>
<sequence>MPSTRPAAPRTRQTHEIPTWTAHLNFSIRFIMNLPARATTIQDASQGTLFCDLPPEMLMSIISHVDNEADLLNLSLVSKQINTLVQSTLYARYLNFNMWYSRSITPFLRNILKNESLARACKKVDLGNWMNTSALWEPNDADDLKELSTEDFESFANAAEKTKIIQARDGTRKIRPFYTQPEDDDPWDLEPNIETDENYLRALLTGVEEPQVILMLSCLPRIEELCLRGVDDIEEPIFWSRMASIAGPGLNTLKKLTLSSAPDGSCIEFHGLEDVLGLPSLREFRALSVVAEENRLEPQDGFELQEKSISLTHIVFEDASFGERGISTLMAACKHLESLTYTVCSDRYEGNARPGMHFTLPQLKKSLLPHKKSLKHLTIDMNKWPYVHDYKIMGSLDQFTALETLAIDYGSFRWHPPDQFLPMNGDPVNVAESDVHEANISPPLPTSLPSSLRELTVLYAPSIVVESLMALQDTPVDRLPFLSRIYIHHTTCMFQNYPLRQAVRDFLVSVGIHFFTSHKYPRKTLHDELIENGDYFRTRWDGDKKQYISAPAKWDPIDLDEEHDLCTYHSQLEHEESLFMPHSPGSDASDQDDFLGAILDIHGIGPYMPGFWGDDDEFEDEYGFSEDFDDEEELDDEFDDDIVDDGGSVDSDPTW</sequence>
<dbReference type="InterPro" id="IPR001810">
    <property type="entry name" value="F-box_dom"/>
</dbReference>
<dbReference type="SUPFAM" id="SSF81383">
    <property type="entry name" value="F-box domain"/>
    <property type="match status" value="1"/>
</dbReference>
<keyword evidence="4" id="KW-1185">Reference proteome</keyword>
<evidence type="ECO:0000256" key="1">
    <source>
        <dbReference type="SAM" id="MobiDB-lite"/>
    </source>
</evidence>
<reference evidence="3 4" key="1">
    <citation type="submission" date="2024-04" db="EMBL/GenBank/DDBJ databases">
        <title>Phyllosticta paracitricarpa is synonymous to the EU quarantine fungus P. citricarpa based on phylogenomic analyses.</title>
        <authorList>
            <consortium name="Lawrence Berkeley National Laboratory"/>
            <person name="Van ingen-buijs V.A."/>
            <person name="Van westerhoven A.C."/>
            <person name="Haridas S."/>
            <person name="Skiadas P."/>
            <person name="Martin F."/>
            <person name="Groenewald J.Z."/>
            <person name="Crous P.W."/>
            <person name="Seidl M.F."/>
        </authorList>
    </citation>
    <scope>NUCLEOTIDE SEQUENCE [LARGE SCALE GENOMIC DNA]</scope>
    <source>
        <strain evidence="3 4">CPC 17464</strain>
    </source>
</reference>
<feature type="region of interest" description="Disordered" evidence="1">
    <location>
        <begin position="617"/>
        <end position="655"/>
    </location>
</feature>
<feature type="domain" description="F-box" evidence="2">
    <location>
        <begin position="47"/>
        <end position="93"/>
    </location>
</feature>
<dbReference type="CDD" id="cd09917">
    <property type="entry name" value="F-box_SF"/>
    <property type="match status" value="1"/>
</dbReference>
<dbReference type="InterPro" id="IPR032675">
    <property type="entry name" value="LRR_dom_sf"/>
</dbReference>
<evidence type="ECO:0000313" key="3">
    <source>
        <dbReference type="EMBL" id="KAK7529895.1"/>
    </source>
</evidence>
<proteinExistence type="predicted"/>
<dbReference type="SUPFAM" id="SSF52047">
    <property type="entry name" value="RNI-like"/>
    <property type="match status" value="1"/>
</dbReference>
<dbReference type="Pfam" id="PF12937">
    <property type="entry name" value="F-box-like"/>
    <property type="match status" value="1"/>
</dbReference>
<name>A0ABR1L5F0_9PEZI</name>
<dbReference type="RefSeq" id="XP_066650261.1">
    <property type="nucleotide sequence ID" value="XM_066801902.1"/>
</dbReference>
<dbReference type="PROSITE" id="PS50181">
    <property type="entry name" value="FBOX"/>
    <property type="match status" value="1"/>
</dbReference>
<accession>A0ABR1L5F0</accession>
<dbReference type="Pfam" id="PF24969">
    <property type="entry name" value="LRR_15"/>
    <property type="match status" value="1"/>
</dbReference>
<feature type="compositionally biased region" description="Acidic residues" evidence="1">
    <location>
        <begin position="617"/>
        <end position="644"/>
    </location>
</feature>
<dbReference type="SMART" id="SM00256">
    <property type="entry name" value="FBOX"/>
    <property type="match status" value="1"/>
</dbReference>
<dbReference type="GeneID" id="92034808"/>
<dbReference type="EMBL" id="JBBPEH010000015">
    <property type="protein sequence ID" value="KAK7529895.1"/>
    <property type="molecule type" value="Genomic_DNA"/>
</dbReference>